<evidence type="ECO:0000256" key="3">
    <source>
        <dbReference type="ARBA" id="ARBA00022525"/>
    </source>
</evidence>
<keyword evidence="4 5" id="KW-0732">Signal</keyword>
<dbReference type="AlphaFoldDB" id="A0AAV0KLZ8"/>
<comment type="subcellular location">
    <subcellularLocation>
        <location evidence="1">Secreted</location>
    </subcellularLocation>
</comment>
<gene>
    <name evidence="6" type="ORF">LITE_LOCUS19246</name>
</gene>
<dbReference type="CDD" id="cd22270">
    <property type="entry name" value="DPBB_kiwellin-like"/>
    <property type="match status" value="1"/>
</dbReference>
<name>A0AAV0KLZ8_9ROSI</name>
<reference evidence="6" key="1">
    <citation type="submission" date="2022-08" db="EMBL/GenBank/DDBJ databases">
        <authorList>
            <person name="Gutierrez-Valencia J."/>
        </authorList>
    </citation>
    <scope>NUCLEOTIDE SEQUENCE</scope>
</reference>
<evidence type="ECO:0000256" key="2">
    <source>
        <dbReference type="ARBA" id="ARBA00005592"/>
    </source>
</evidence>
<feature type="chain" id="PRO_5043494127" description="Ripening-related protein 1" evidence="5">
    <location>
        <begin position="20"/>
        <end position="192"/>
    </location>
</feature>
<dbReference type="PANTHER" id="PTHR33191:SF58">
    <property type="entry name" value="RIPENING-RELATED PROTEIN 1"/>
    <property type="match status" value="1"/>
</dbReference>
<dbReference type="EMBL" id="CAMGYJ010000005">
    <property type="protein sequence ID" value="CAI0422748.1"/>
    <property type="molecule type" value="Genomic_DNA"/>
</dbReference>
<evidence type="ECO:0000256" key="1">
    <source>
        <dbReference type="ARBA" id="ARBA00004613"/>
    </source>
</evidence>
<dbReference type="Proteomes" id="UP001154282">
    <property type="component" value="Unassembled WGS sequence"/>
</dbReference>
<dbReference type="PANTHER" id="PTHR33191">
    <property type="entry name" value="RIPENING-RELATED PROTEIN 2-RELATED"/>
    <property type="match status" value="1"/>
</dbReference>
<dbReference type="SUPFAM" id="SSF50685">
    <property type="entry name" value="Barwin-like endoglucanases"/>
    <property type="match status" value="1"/>
</dbReference>
<keyword evidence="3" id="KW-0964">Secreted</keyword>
<dbReference type="GO" id="GO:0005576">
    <property type="term" value="C:extracellular region"/>
    <property type="evidence" value="ECO:0007669"/>
    <property type="project" value="UniProtKB-SubCell"/>
</dbReference>
<evidence type="ECO:0000256" key="4">
    <source>
        <dbReference type="ARBA" id="ARBA00022729"/>
    </source>
</evidence>
<comment type="caution">
    <text evidence="6">The sequence shown here is derived from an EMBL/GenBank/DDBJ whole genome shotgun (WGS) entry which is preliminary data.</text>
</comment>
<evidence type="ECO:0008006" key="8">
    <source>
        <dbReference type="Google" id="ProtNLM"/>
    </source>
</evidence>
<feature type="signal peptide" evidence="5">
    <location>
        <begin position="1"/>
        <end position="19"/>
    </location>
</feature>
<accession>A0AAV0KLZ8</accession>
<dbReference type="InterPro" id="IPR036908">
    <property type="entry name" value="RlpA-like_sf"/>
</dbReference>
<proteinExistence type="inferred from homology"/>
<sequence>MRSPISILLLALIIASSLGGLDVDVEAKPQTCSPSGKLRGKKPPPKKCNRINNSECCVEGKLYTTYKCSPPVTRQTKAVLTLNSFEKGKDGGGASECDHKFHGDEERVVALSSGWFNNRKSCFQRIRITAGNGRSVVAKVVDECDSTEGCDGEHDYQPPCPNNVVDVSKAVWDALGVASGEQGDLKVTWSFV</sequence>
<evidence type="ECO:0000256" key="5">
    <source>
        <dbReference type="SAM" id="SignalP"/>
    </source>
</evidence>
<dbReference type="Gene3D" id="2.40.40.10">
    <property type="entry name" value="RlpA-like domain"/>
    <property type="match status" value="1"/>
</dbReference>
<dbReference type="Pfam" id="PF24300">
    <property type="entry name" value="KWL1"/>
    <property type="match status" value="1"/>
</dbReference>
<evidence type="ECO:0000313" key="7">
    <source>
        <dbReference type="Proteomes" id="UP001154282"/>
    </source>
</evidence>
<evidence type="ECO:0000313" key="6">
    <source>
        <dbReference type="EMBL" id="CAI0422748.1"/>
    </source>
</evidence>
<organism evidence="6 7">
    <name type="scientific">Linum tenue</name>
    <dbReference type="NCBI Taxonomy" id="586396"/>
    <lineage>
        <taxon>Eukaryota</taxon>
        <taxon>Viridiplantae</taxon>
        <taxon>Streptophyta</taxon>
        <taxon>Embryophyta</taxon>
        <taxon>Tracheophyta</taxon>
        <taxon>Spermatophyta</taxon>
        <taxon>Magnoliopsida</taxon>
        <taxon>eudicotyledons</taxon>
        <taxon>Gunneridae</taxon>
        <taxon>Pentapetalae</taxon>
        <taxon>rosids</taxon>
        <taxon>fabids</taxon>
        <taxon>Malpighiales</taxon>
        <taxon>Linaceae</taxon>
        <taxon>Linum</taxon>
    </lineage>
</organism>
<protein>
    <recommendedName>
        <fullName evidence="8">Ripening-related protein 1</fullName>
    </recommendedName>
</protein>
<comment type="similarity">
    <text evidence="2">Belongs to the kiwellin family.</text>
</comment>
<keyword evidence="7" id="KW-1185">Reference proteome</keyword>
<dbReference type="InterPro" id="IPR039271">
    <property type="entry name" value="Kiwellin-like"/>
</dbReference>